<sequence>MKVSFGWSPGKAYSHLPRTLPPPPNQYEALFILRPSELSSRMEQLSILLKFKIPLKWTN</sequence>
<reference evidence="1" key="1">
    <citation type="submission" date="2014-11" db="EMBL/GenBank/DDBJ databases">
        <authorList>
            <person name="Amaro Gonzalez C."/>
        </authorList>
    </citation>
    <scope>NUCLEOTIDE SEQUENCE</scope>
</reference>
<organism evidence="1">
    <name type="scientific">Anguilla anguilla</name>
    <name type="common">European freshwater eel</name>
    <name type="synonym">Muraena anguilla</name>
    <dbReference type="NCBI Taxonomy" id="7936"/>
    <lineage>
        <taxon>Eukaryota</taxon>
        <taxon>Metazoa</taxon>
        <taxon>Chordata</taxon>
        <taxon>Craniata</taxon>
        <taxon>Vertebrata</taxon>
        <taxon>Euteleostomi</taxon>
        <taxon>Actinopterygii</taxon>
        <taxon>Neopterygii</taxon>
        <taxon>Teleostei</taxon>
        <taxon>Anguilliformes</taxon>
        <taxon>Anguillidae</taxon>
        <taxon>Anguilla</taxon>
    </lineage>
</organism>
<reference evidence="1" key="2">
    <citation type="journal article" date="2015" name="Fish Shellfish Immunol.">
        <title>Early steps in the European eel (Anguilla anguilla)-Vibrio vulnificus interaction in the gills: Role of the RtxA13 toxin.</title>
        <authorList>
            <person name="Callol A."/>
            <person name="Pajuelo D."/>
            <person name="Ebbesson L."/>
            <person name="Teles M."/>
            <person name="MacKenzie S."/>
            <person name="Amaro C."/>
        </authorList>
    </citation>
    <scope>NUCLEOTIDE SEQUENCE</scope>
</reference>
<name>A0A0E9PXW6_ANGAN</name>
<accession>A0A0E9PXW6</accession>
<dbReference type="AlphaFoldDB" id="A0A0E9PXW6"/>
<evidence type="ECO:0000313" key="1">
    <source>
        <dbReference type="EMBL" id="JAH09461.1"/>
    </source>
</evidence>
<dbReference type="EMBL" id="GBXM01099116">
    <property type="protein sequence ID" value="JAH09461.1"/>
    <property type="molecule type" value="Transcribed_RNA"/>
</dbReference>
<proteinExistence type="predicted"/>
<protein>
    <submittedName>
        <fullName evidence="1">Uncharacterized protein</fullName>
    </submittedName>
</protein>